<evidence type="ECO:0000313" key="1">
    <source>
        <dbReference type="Ensembl" id="ENSMAMP00000030066.2"/>
    </source>
</evidence>
<dbReference type="AlphaFoldDB" id="A0A3Q3N3V3"/>
<dbReference type="GeneTree" id="ENSGT00940000176953"/>
<dbReference type="STRING" id="205130.ENSMAMP00000030066"/>
<keyword evidence="2" id="KW-1185">Reference proteome</keyword>
<accession>A0A3Q3N3V3</accession>
<proteinExistence type="predicted"/>
<reference evidence="1" key="2">
    <citation type="submission" date="2025-09" db="UniProtKB">
        <authorList>
            <consortium name="Ensembl"/>
        </authorList>
    </citation>
    <scope>IDENTIFICATION</scope>
</reference>
<dbReference type="Ensembl" id="ENSMAMT00000030851.2">
    <property type="protein sequence ID" value="ENSMAMP00000030066.2"/>
    <property type="gene ID" value="ENSMAMG00000020278.2"/>
</dbReference>
<protein>
    <submittedName>
        <fullName evidence="1">Uncharacterized protein</fullName>
    </submittedName>
</protein>
<name>A0A3Q3N3V3_9TELE</name>
<sequence length="67" mass="7265">TKNVISGKDCLYIYIFLLPGAPTTAVYKFVICNPDGNQANCVTQQSPKIAWRPDLPGKLPASTAQNL</sequence>
<evidence type="ECO:0000313" key="2">
    <source>
        <dbReference type="Proteomes" id="UP000261640"/>
    </source>
</evidence>
<reference evidence="1" key="1">
    <citation type="submission" date="2025-08" db="UniProtKB">
        <authorList>
            <consortium name="Ensembl"/>
        </authorList>
    </citation>
    <scope>IDENTIFICATION</scope>
</reference>
<dbReference type="Proteomes" id="UP000261640">
    <property type="component" value="Unplaced"/>
</dbReference>
<organism evidence="1 2">
    <name type="scientific">Mastacembelus armatus</name>
    <name type="common">zig-zag eel</name>
    <dbReference type="NCBI Taxonomy" id="205130"/>
    <lineage>
        <taxon>Eukaryota</taxon>
        <taxon>Metazoa</taxon>
        <taxon>Chordata</taxon>
        <taxon>Craniata</taxon>
        <taxon>Vertebrata</taxon>
        <taxon>Euteleostomi</taxon>
        <taxon>Actinopterygii</taxon>
        <taxon>Neopterygii</taxon>
        <taxon>Teleostei</taxon>
        <taxon>Neoteleostei</taxon>
        <taxon>Acanthomorphata</taxon>
        <taxon>Anabantaria</taxon>
        <taxon>Synbranchiformes</taxon>
        <taxon>Mastacembelidae</taxon>
        <taxon>Mastacembelus</taxon>
    </lineage>
</organism>
<dbReference type="InParanoid" id="A0A3Q3N3V3"/>